<organism evidence="2 3">
    <name type="scientific">Pelomonas dachongensis</name>
    <dbReference type="NCBI Taxonomy" id="3299029"/>
    <lineage>
        <taxon>Bacteria</taxon>
        <taxon>Pseudomonadati</taxon>
        <taxon>Pseudomonadota</taxon>
        <taxon>Betaproteobacteria</taxon>
        <taxon>Burkholderiales</taxon>
        <taxon>Sphaerotilaceae</taxon>
        <taxon>Roseateles</taxon>
    </lineage>
</organism>
<gene>
    <name evidence="2" type="ORF">ACG02S_10775</name>
</gene>
<evidence type="ECO:0000256" key="1">
    <source>
        <dbReference type="SAM" id="SignalP"/>
    </source>
</evidence>
<evidence type="ECO:0000313" key="2">
    <source>
        <dbReference type="EMBL" id="MFG6414378.1"/>
    </source>
</evidence>
<reference evidence="2 3" key="1">
    <citation type="submission" date="2024-09" db="EMBL/GenBank/DDBJ databases">
        <title>Novel species of the genus Pelomonas and Roseateles isolated from streams.</title>
        <authorList>
            <person name="Lu H."/>
        </authorList>
    </citation>
    <scope>NUCLEOTIDE SEQUENCE [LARGE SCALE GENOMIC DNA]</scope>
    <source>
        <strain evidence="2 3">DC23W</strain>
    </source>
</reference>
<evidence type="ECO:0000313" key="3">
    <source>
        <dbReference type="Proteomes" id="UP001606300"/>
    </source>
</evidence>
<proteinExistence type="predicted"/>
<feature type="chain" id="PRO_5046323709" evidence="1">
    <location>
        <begin position="28"/>
        <end position="182"/>
    </location>
</feature>
<dbReference type="RefSeq" id="WP_394470453.1">
    <property type="nucleotide sequence ID" value="NZ_JBIGHY010000003.1"/>
</dbReference>
<dbReference type="Pfam" id="PF12276">
    <property type="entry name" value="DUF3617"/>
    <property type="match status" value="1"/>
</dbReference>
<name>A0ABW7ENV5_9BURK</name>
<protein>
    <submittedName>
        <fullName evidence="2">DUF3617 domain-containing protein</fullName>
    </submittedName>
</protein>
<accession>A0ABW7ENV5</accession>
<dbReference type="EMBL" id="JBIGHY010000003">
    <property type="protein sequence ID" value="MFG6414378.1"/>
    <property type="molecule type" value="Genomic_DNA"/>
</dbReference>
<sequence length="182" mass="19133">MPTHVSPRLRTAMTAAALSALLLPAAAAPVLELKPGLWVHDSEVWINGQSLKPAMQALRSKARSQRDGAVDAPDGQACLTPQQARIDLARYLETALADSGPWRCETHASQLDGGNANGSYACRTGGGGLTQGKFSATYGATQYKLELNGRGNVVDGRTGEALPGGDMEQRLLSTGRWLSGSC</sequence>
<keyword evidence="3" id="KW-1185">Reference proteome</keyword>
<feature type="signal peptide" evidence="1">
    <location>
        <begin position="1"/>
        <end position="27"/>
    </location>
</feature>
<dbReference type="InterPro" id="IPR022061">
    <property type="entry name" value="DUF3617"/>
</dbReference>
<comment type="caution">
    <text evidence="2">The sequence shown here is derived from an EMBL/GenBank/DDBJ whole genome shotgun (WGS) entry which is preliminary data.</text>
</comment>
<keyword evidence="1" id="KW-0732">Signal</keyword>
<dbReference type="Proteomes" id="UP001606300">
    <property type="component" value="Unassembled WGS sequence"/>
</dbReference>